<name>A0A1H5JI26_9ACTN</name>
<dbReference type="STRING" id="561176.SAMN04488561_1593"/>
<dbReference type="EMBL" id="FNUC01000003">
    <property type="protein sequence ID" value="SEE52132.1"/>
    <property type="molecule type" value="Genomic_DNA"/>
</dbReference>
<dbReference type="AlphaFoldDB" id="A0A1H5JI26"/>
<dbReference type="SUPFAM" id="SSF49899">
    <property type="entry name" value="Concanavalin A-like lectins/glucanases"/>
    <property type="match status" value="1"/>
</dbReference>
<organism evidence="2 3">
    <name type="scientific">Jiangella alba</name>
    <dbReference type="NCBI Taxonomy" id="561176"/>
    <lineage>
        <taxon>Bacteria</taxon>
        <taxon>Bacillati</taxon>
        <taxon>Actinomycetota</taxon>
        <taxon>Actinomycetes</taxon>
        <taxon>Jiangellales</taxon>
        <taxon>Jiangellaceae</taxon>
        <taxon>Jiangella</taxon>
    </lineage>
</organism>
<evidence type="ECO:0000313" key="3">
    <source>
        <dbReference type="Proteomes" id="UP000181980"/>
    </source>
</evidence>
<dbReference type="Proteomes" id="UP000181980">
    <property type="component" value="Unassembled WGS sequence"/>
</dbReference>
<gene>
    <name evidence="2" type="ORF">SAMN04488561_1593</name>
</gene>
<evidence type="ECO:0000313" key="2">
    <source>
        <dbReference type="EMBL" id="SEE52132.1"/>
    </source>
</evidence>
<dbReference type="InterPro" id="IPR000757">
    <property type="entry name" value="Beta-glucanase-like"/>
</dbReference>
<dbReference type="GO" id="GO:0005975">
    <property type="term" value="P:carbohydrate metabolic process"/>
    <property type="evidence" value="ECO:0007669"/>
    <property type="project" value="InterPro"/>
</dbReference>
<accession>A0A1H5JI26</accession>
<keyword evidence="3" id="KW-1185">Reference proteome</keyword>
<dbReference type="CDD" id="cd00413">
    <property type="entry name" value="Glyco_hydrolase_16"/>
    <property type="match status" value="1"/>
</dbReference>
<proteinExistence type="predicted"/>
<dbReference type="InterPro" id="IPR013320">
    <property type="entry name" value="ConA-like_dom_sf"/>
</dbReference>
<protein>
    <recommendedName>
        <fullName evidence="1">GH16 domain-containing protein</fullName>
    </recommendedName>
</protein>
<dbReference type="GO" id="GO:0004553">
    <property type="term" value="F:hydrolase activity, hydrolyzing O-glycosyl compounds"/>
    <property type="evidence" value="ECO:0007669"/>
    <property type="project" value="InterPro"/>
</dbReference>
<dbReference type="Gene3D" id="2.60.120.260">
    <property type="entry name" value="Galactose-binding domain-like"/>
    <property type="match status" value="1"/>
</dbReference>
<dbReference type="Gene3D" id="2.60.120.200">
    <property type="match status" value="1"/>
</dbReference>
<reference evidence="3" key="1">
    <citation type="submission" date="2016-10" db="EMBL/GenBank/DDBJ databases">
        <authorList>
            <person name="Varghese N."/>
            <person name="Submissions S."/>
        </authorList>
    </citation>
    <scope>NUCLEOTIDE SEQUENCE [LARGE SCALE GENOMIC DNA]</scope>
    <source>
        <strain evidence="3">DSM 45237</strain>
    </source>
</reference>
<evidence type="ECO:0000259" key="1">
    <source>
        <dbReference type="PROSITE" id="PS51762"/>
    </source>
</evidence>
<feature type="domain" description="GH16" evidence="1">
    <location>
        <begin position="2"/>
        <end position="248"/>
    </location>
</feature>
<sequence length="397" mass="43714">MAQYGSTPAYADEFNGSSVNLTDWYYRLTGPYAGGYMTADAVTVSGGALRLNYSQRDVSGDGIKDFVSGGLISRRLFGYGYYEIRARLYDGAAPLHTSFWSMGIRSDLLGALGDPRIKEDIANSVLPEHNHLFEIDGFEHDSPDRLGMGNVPGSHGTVLARHPYMSGAEYGVNFADWNVYGYEYTPQTIKFYINGILRFTIDNAATKYEYAPMNFWLTALPFFPKATDTVTPGSSDFDYFRYYNRPQPGVNLLGNPSFDALPRNNPGAWLVPGWIESDDRPASQIATDDVVNGGRSLLHTGTSAYSVTTKQDLTGIPDGRYTLTAWVKSSAGRPHAQMRVLNHGGSERAVAIRGSSEWTRVTIRAVPVTNGKATIAFTSHAAANEWLRVDNVSFTRN</sequence>
<dbReference type="PROSITE" id="PS51762">
    <property type="entry name" value="GH16_2"/>
    <property type="match status" value="1"/>
</dbReference>